<evidence type="ECO:0000313" key="1">
    <source>
        <dbReference type="EMBL" id="GBP82587.1"/>
    </source>
</evidence>
<dbReference type="AlphaFoldDB" id="A0A4C1Z7G1"/>
<comment type="caution">
    <text evidence="1">The sequence shown here is derived from an EMBL/GenBank/DDBJ whole genome shotgun (WGS) entry which is preliminary data.</text>
</comment>
<accession>A0A4C1Z7G1</accession>
<keyword evidence="2" id="KW-1185">Reference proteome</keyword>
<gene>
    <name evidence="1" type="ORF">EVAR_69809_1</name>
</gene>
<proteinExistence type="predicted"/>
<reference evidence="1 2" key="1">
    <citation type="journal article" date="2019" name="Commun. Biol.">
        <title>The bagworm genome reveals a unique fibroin gene that provides high tensile strength.</title>
        <authorList>
            <person name="Kono N."/>
            <person name="Nakamura H."/>
            <person name="Ohtoshi R."/>
            <person name="Tomita M."/>
            <person name="Numata K."/>
            <person name="Arakawa K."/>
        </authorList>
    </citation>
    <scope>NUCLEOTIDE SEQUENCE [LARGE SCALE GENOMIC DNA]</scope>
</reference>
<dbReference type="Proteomes" id="UP000299102">
    <property type="component" value="Unassembled WGS sequence"/>
</dbReference>
<evidence type="ECO:0000313" key="2">
    <source>
        <dbReference type="Proteomes" id="UP000299102"/>
    </source>
</evidence>
<dbReference type="EMBL" id="BGZK01001572">
    <property type="protein sequence ID" value="GBP82587.1"/>
    <property type="molecule type" value="Genomic_DNA"/>
</dbReference>
<sequence length="80" mass="8128">MSLGAPAAARAAPIAGALNGGYEKPFIEPAIKNSKILATNNAEPRGGRARRAAAGPDEVVIENNASRINSGDLPDLCCAN</sequence>
<name>A0A4C1Z7G1_EUMVA</name>
<protein>
    <submittedName>
        <fullName evidence="1">Uncharacterized protein</fullName>
    </submittedName>
</protein>
<organism evidence="1 2">
    <name type="scientific">Eumeta variegata</name>
    <name type="common">Bagworm moth</name>
    <name type="synonym">Eumeta japonica</name>
    <dbReference type="NCBI Taxonomy" id="151549"/>
    <lineage>
        <taxon>Eukaryota</taxon>
        <taxon>Metazoa</taxon>
        <taxon>Ecdysozoa</taxon>
        <taxon>Arthropoda</taxon>
        <taxon>Hexapoda</taxon>
        <taxon>Insecta</taxon>
        <taxon>Pterygota</taxon>
        <taxon>Neoptera</taxon>
        <taxon>Endopterygota</taxon>
        <taxon>Lepidoptera</taxon>
        <taxon>Glossata</taxon>
        <taxon>Ditrysia</taxon>
        <taxon>Tineoidea</taxon>
        <taxon>Psychidae</taxon>
        <taxon>Oiketicinae</taxon>
        <taxon>Eumeta</taxon>
    </lineage>
</organism>